<dbReference type="PROSITE" id="PS50006">
    <property type="entry name" value="FHA_DOMAIN"/>
    <property type="match status" value="1"/>
</dbReference>
<dbReference type="InterPro" id="IPR000253">
    <property type="entry name" value="FHA_dom"/>
</dbReference>
<evidence type="ECO:0000313" key="3">
    <source>
        <dbReference type="EMBL" id="GGZ07075.1"/>
    </source>
</evidence>
<dbReference type="SMART" id="SM00240">
    <property type="entry name" value="FHA"/>
    <property type="match status" value="1"/>
</dbReference>
<organism evidence="3 6">
    <name type="scientific">Pseudoduganella plicata</name>
    <dbReference type="NCBI Taxonomy" id="321984"/>
    <lineage>
        <taxon>Bacteria</taxon>
        <taxon>Pseudomonadati</taxon>
        <taxon>Pseudomonadota</taxon>
        <taxon>Betaproteobacteria</taxon>
        <taxon>Burkholderiales</taxon>
        <taxon>Oxalobacteraceae</taxon>
        <taxon>Telluria group</taxon>
        <taxon>Pseudoduganella</taxon>
    </lineage>
</organism>
<evidence type="ECO:0000313" key="4">
    <source>
        <dbReference type="EMBL" id="QBQ35046.1"/>
    </source>
</evidence>
<gene>
    <name evidence="3" type="primary">fha1</name>
    <name evidence="4" type="synonym">tagH</name>
    <name evidence="4" type="ORF">E1742_01805</name>
    <name evidence="3" type="ORF">GCM10007388_45850</name>
</gene>
<dbReference type="Pfam" id="PF20232">
    <property type="entry name" value="T6SS_FHA_C"/>
    <property type="match status" value="1"/>
</dbReference>
<accession>A0A4P7B971</accession>
<dbReference type="OrthoDB" id="273564at2"/>
<dbReference type="Pfam" id="PF00498">
    <property type="entry name" value="FHA"/>
    <property type="match status" value="1"/>
</dbReference>
<dbReference type="RefSeq" id="WP_134383186.1">
    <property type="nucleotide sequence ID" value="NZ_BMWW01000010.1"/>
</dbReference>
<sequence length="494" mass="52345">MPLTLRIQSYRKEPPAAPVERRFDHLGGTIGRAAANDLALPDPAKYISRNHGRIDFTDGRYTLTDLGANPSWINDRPLGTGKTAPLAHGDRLLIGDYELAVTIDEPTAAPPADVPLFAPETSAALPFQPQPAAAPSPWAGPSFDELRDTLAEERILDAAGAGHAATALAAPSASDPLGLGLLDAQQAPVIMSREPLFRGSEPDHVAPQFHALPGARVASPAPDVDARWLPPPEPTIMTSVAALHGGAAPRPAQAAAPRPAAPQPIPDDYDPLADFLPPPSRNTASMPATQAPVGSGDVVLRALLRGMGVPGLRPVGTPEETAELAGAILREAIAGTMSVLLARAMTKRENRLDMTVLGVGANNPLKFFPDAESALAQLLTGAMAGYMTPLKSVANAFDDLRAHELAMVAGMRAALAGVLARVDPALIEARVEPGGVFDRMRSTKRKARMWDAMVALYGDIVREADDDFGHLFGDRFAEAYAEQVERLRHHQEQS</sequence>
<reference evidence="3" key="1">
    <citation type="journal article" date="2014" name="Int. J. Syst. Evol. Microbiol.">
        <title>Complete genome sequence of Corynebacterium casei LMG S-19264T (=DSM 44701T), isolated from a smear-ripened cheese.</title>
        <authorList>
            <consortium name="US DOE Joint Genome Institute (JGI-PGF)"/>
            <person name="Walter F."/>
            <person name="Albersmeier A."/>
            <person name="Kalinowski J."/>
            <person name="Ruckert C."/>
        </authorList>
    </citation>
    <scope>NUCLEOTIDE SEQUENCE</scope>
    <source>
        <strain evidence="3">KCTC 12344</strain>
    </source>
</reference>
<evidence type="ECO:0000259" key="2">
    <source>
        <dbReference type="PROSITE" id="PS50006"/>
    </source>
</evidence>
<evidence type="ECO:0000313" key="6">
    <source>
        <dbReference type="Proteomes" id="UP000619512"/>
    </source>
</evidence>
<dbReference type="AlphaFoldDB" id="A0A4P7B971"/>
<dbReference type="InterPro" id="IPR008984">
    <property type="entry name" value="SMAD_FHA_dom_sf"/>
</dbReference>
<dbReference type="CDD" id="cd00060">
    <property type="entry name" value="FHA"/>
    <property type="match status" value="1"/>
</dbReference>
<dbReference type="Gene3D" id="2.60.200.20">
    <property type="match status" value="1"/>
</dbReference>
<keyword evidence="5" id="KW-1185">Reference proteome</keyword>
<dbReference type="Proteomes" id="UP000294359">
    <property type="component" value="Chromosome"/>
</dbReference>
<dbReference type="EMBL" id="CP038026">
    <property type="protein sequence ID" value="QBQ35046.1"/>
    <property type="molecule type" value="Genomic_DNA"/>
</dbReference>
<name>A0A4P7B971_9BURK</name>
<dbReference type="InterPro" id="IPR017735">
    <property type="entry name" value="T6SS_FHA"/>
</dbReference>
<evidence type="ECO:0000313" key="5">
    <source>
        <dbReference type="Proteomes" id="UP000294359"/>
    </source>
</evidence>
<dbReference type="SUPFAM" id="SSF49879">
    <property type="entry name" value="SMAD/FHA domain"/>
    <property type="match status" value="1"/>
</dbReference>
<dbReference type="EMBL" id="BMWW01000010">
    <property type="protein sequence ID" value="GGZ07075.1"/>
    <property type="molecule type" value="Genomic_DNA"/>
</dbReference>
<dbReference type="NCBIfam" id="TIGR03354">
    <property type="entry name" value="VI_FHA"/>
    <property type="match status" value="1"/>
</dbReference>
<feature type="compositionally biased region" description="Low complexity" evidence="1">
    <location>
        <begin position="247"/>
        <end position="258"/>
    </location>
</feature>
<feature type="domain" description="FHA" evidence="2">
    <location>
        <begin position="28"/>
        <end position="78"/>
    </location>
</feature>
<proteinExistence type="predicted"/>
<reference evidence="3" key="3">
    <citation type="submission" date="2022-12" db="EMBL/GenBank/DDBJ databases">
        <authorList>
            <person name="Sun Q."/>
            <person name="Kim S."/>
        </authorList>
    </citation>
    <scope>NUCLEOTIDE SEQUENCE</scope>
    <source>
        <strain evidence="3">KCTC 12344</strain>
    </source>
</reference>
<protein>
    <submittedName>
        <fullName evidence="3">Phosphopeptide-binding protein</fullName>
    </submittedName>
    <submittedName>
        <fullName evidence="4">Type VI secretion system-associated FHA domain protein TagH</fullName>
    </submittedName>
</protein>
<dbReference type="Proteomes" id="UP000619512">
    <property type="component" value="Unassembled WGS sequence"/>
</dbReference>
<evidence type="ECO:0000256" key="1">
    <source>
        <dbReference type="SAM" id="MobiDB-lite"/>
    </source>
</evidence>
<dbReference type="InterPro" id="IPR046883">
    <property type="entry name" value="T6SS_FHA_C"/>
</dbReference>
<feature type="region of interest" description="Disordered" evidence="1">
    <location>
        <begin position="246"/>
        <end position="267"/>
    </location>
</feature>
<reference evidence="4 5" key="2">
    <citation type="submission" date="2019-03" db="EMBL/GenBank/DDBJ databases">
        <title>Draft Genome Sequences of Six Type Strains of the Genus Massilia.</title>
        <authorList>
            <person name="Miess H."/>
            <person name="Frediansyhah A."/>
            <person name="Gross H."/>
        </authorList>
    </citation>
    <scope>NUCLEOTIDE SEQUENCE [LARGE SCALE GENOMIC DNA]</scope>
    <source>
        <strain evidence="4 5">DSM 17505</strain>
    </source>
</reference>